<evidence type="ECO:0000256" key="3">
    <source>
        <dbReference type="ARBA" id="ARBA00022448"/>
    </source>
</evidence>
<feature type="transmembrane region" description="Helical" evidence="8">
    <location>
        <begin position="310"/>
        <end position="334"/>
    </location>
</feature>
<feature type="transmembrane region" description="Helical" evidence="8">
    <location>
        <begin position="248"/>
        <end position="273"/>
    </location>
</feature>
<keyword evidence="10" id="KW-1185">Reference proteome</keyword>
<sequence>MSIVKKERRGLQSAVSLRLLFAILALLLIGVACLTVTFKVNGFAWKPLFFPSSDTKDVLLNYTVWHIRMPRLLLAVSLGGTLAIAGCLLQAMTRNFLADPEIMGLNQGASCFAVASLMIWGGVNSADVILVAALCGATASGVLIYFFSRFSGSDPSKLVLAGVAISAFMGALTTGIILLFETQLTEILYWMAGKLSGAEWRDNYLVWLLGIPAVIVAYLLANTLNVLMQGEEIASGLGIHIKRIRGVLGLLIIVLTGSAVAVAGPIGFIGLIVPHMARRLGGISYRIMIPLSALLGALLLSSADFAAQWLFYPADIPVGIITAILGVPFFLYLLRRREGGRT</sequence>
<evidence type="ECO:0000256" key="6">
    <source>
        <dbReference type="ARBA" id="ARBA00022989"/>
    </source>
</evidence>
<dbReference type="RefSeq" id="WP_116042911.1">
    <property type="nucleotide sequence ID" value="NZ_QUBQ01000001.1"/>
</dbReference>
<feature type="transmembrane region" description="Helical" evidence="8">
    <location>
        <begin position="104"/>
        <end position="123"/>
    </location>
</feature>
<organism evidence="9 10">
    <name type="scientific">Paenibacillus paeoniae</name>
    <dbReference type="NCBI Taxonomy" id="2292705"/>
    <lineage>
        <taxon>Bacteria</taxon>
        <taxon>Bacillati</taxon>
        <taxon>Bacillota</taxon>
        <taxon>Bacilli</taxon>
        <taxon>Bacillales</taxon>
        <taxon>Paenibacillaceae</taxon>
        <taxon>Paenibacillus</taxon>
    </lineage>
</organism>
<dbReference type="PANTHER" id="PTHR30472:SF25">
    <property type="entry name" value="ABC TRANSPORTER PERMEASE PROTEIN MJ0876-RELATED"/>
    <property type="match status" value="1"/>
</dbReference>
<feature type="transmembrane region" description="Helical" evidence="8">
    <location>
        <begin position="72"/>
        <end position="92"/>
    </location>
</feature>
<evidence type="ECO:0000256" key="5">
    <source>
        <dbReference type="ARBA" id="ARBA00022692"/>
    </source>
</evidence>
<protein>
    <submittedName>
        <fullName evidence="9">Iron ABC transporter permease</fullName>
    </submittedName>
</protein>
<dbReference type="PROSITE" id="PS51257">
    <property type="entry name" value="PROKAR_LIPOPROTEIN"/>
    <property type="match status" value="1"/>
</dbReference>
<dbReference type="Pfam" id="PF01032">
    <property type="entry name" value="FecCD"/>
    <property type="match status" value="1"/>
</dbReference>
<keyword evidence="5 8" id="KW-0812">Transmembrane</keyword>
<name>A0A371PJ40_9BACL</name>
<dbReference type="GO" id="GO:0022857">
    <property type="term" value="F:transmembrane transporter activity"/>
    <property type="evidence" value="ECO:0007669"/>
    <property type="project" value="InterPro"/>
</dbReference>
<dbReference type="Proteomes" id="UP000261905">
    <property type="component" value="Unassembled WGS sequence"/>
</dbReference>
<feature type="transmembrane region" description="Helical" evidence="8">
    <location>
        <begin position="204"/>
        <end position="227"/>
    </location>
</feature>
<keyword evidence="4" id="KW-1003">Cell membrane</keyword>
<dbReference type="OrthoDB" id="9811721at2"/>
<accession>A0A371PJ40</accession>
<reference evidence="9 10" key="1">
    <citation type="submission" date="2018-08" db="EMBL/GenBank/DDBJ databases">
        <title>Paenibacillus sp. M4BSY-1, whole genome shotgun sequence.</title>
        <authorList>
            <person name="Tuo L."/>
        </authorList>
    </citation>
    <scope>NUCLEOTIDE SEQUENCE [LARGE SCALE GENOMIC DNA]</scope>
    <source>
        <strain evidence="9 10">M4BSY-1</strain>
    </source>
</reference>
<dbReference type="GO" id="GO:0005886">
    <property type="term" value="C:plasma membrane"/>
    <property type="evidence" value="ECO:0007669"/>
    <property type="project" value="UniProtKB-SubCell"/>
</dbReference>
<dbReference type="EMBL" id="QUBQ01000001">
    <property type="protein sequence ID" value="REK76163.1"/>
    <property type="molecule type" value="Genomic_DNA"/>
</dbReference>
<keyword evidence="3" id="KW-0813">Transport</keyword>
<feature type="transmembrane region" description="Helical" evidence="8">
    <location>
        <begin position="129"/>
        <end position="147"/>
    </location>
</feature>
<keyword evidence="7 8" id="KW-0472">Membrane</keyword>
<dbReference type="InterPro" id="IPR037294">
    <property type="entry name" value="ABC_BtuC-like"/>
</dbReference>
<dbReference type="InterPro" id="IPR000522">
    <property type="entry name" value="ABC_transptr_permease_BtuC"/>
</dbReference>
<dbReference type="AlphaFoldDB" id="A0A371PJ40"/>
<dbReference type="FunFam" id="1.10.3470.10:FF:000001">
    <property type="entry name" value="Vitamin B12 ABC transporter permease BtuC"/>
    <property type="match status" value="1"/>
</dbReference>
<feature type="transmembrane region" description="Helical" evidence="8">
    <location>
        <begin position="159"/>
        <end position="180"/>
    </location>
</feature>
<dbReference type="SUPFAM" id="SSF81345">
    <property type="entry name" value="ABC transporter involved in vitamin B12 uptake, BtuC"/>
    <property type="match status" value="1"/>
</dbReference>
<dbReference type="Gene3D" id="1.10.3470.10">
    <property type="entry name" value="ABC transporter involved in vitamin B12 uptake, BtuC"/>
    <property type="match status" value="1"/>
</dbReference>
<dbReference type="CDD" id="cd06550">
    <property type="entry name" value="TM_ABC_iron-siderophores_like"/>
    <property type="match status" value="1"/>
</dbReference>
<proteinExistence type="inferred from homology"/>
<keyword evidence="6 8" id="KW-1133">Transmembrane helix</keyword>
<evidence type="ECO:0000256" key="8">
    <source>
        <dbReference type="SAM" id="Phobius"/>
    </source>
</evidence>
<gene>
    <name evidence="9" type="ORF">DX130_03620</name>
</gene>
<evidence type="ECO:0000256" key="7">
    <source>
        <dbReference type="ARBA" id="ARBA00023136"/>
    </source>
</evidence>
<evidence type="ECO:0000256" key="4">
    <source>
        <dbReference type="ARBA" id="ARBA00022475"/>
    </source>
</evidence>
<evidence type="ECO:0000313" key="9">
    <source>
        <dbReference type="EMBL" id="REK76163.1"/>
    </source>
</evidence>
<comment type="subcellular location">
    <subcellularLocation>
        <location evidence="1">Cell membrane</location>
        <topology evidence="1">Multi-pass membrane protein</topology>
    </subcellularLocation>
</comment>
<dbReference type="PANTHER" id="PTHR30472">
    <property type="entry name" value="FERRIC ENTEROBACTIN TRANSPORT SYSTEM PERMEASE PROTEIN"/>
    <property type="match status" value="1"/>
</dbReference>
<comment type="similarity">
    <text evidence="2">Belongs to the binding-protein-dependent transport system permease family. FecCD subfamily.</text>
</comment>
<comment type="caution">
    <text evidence="9">The sequence shown here is derived from an EMBL/GenBank/DDBJ whole genome shotgun (WGS) entry which is preliminary data.</text>
</comment>
<evidence type="ECO:0000313" key="10">
    <source>
        <dbReference type="Proteomes" id="UP000261905"/>
    </source>
</evidence>
<dbReference type="GO" id="GO:0033214">
    <property type="term" value="P:siderophore-iron import into cell"/>
    <property type="evidence" value="ECO:0007669"/>
    <property type="project" value="TreeGrafter"/>
</dbReference>
<feature type="transmembrane region" description="Helical" evidence="8">
    <location>
        <begin position="20"/>
        <end position="38"/>
    </location>
</feature>
<evidence type="ECO:0000256" key="2">
    <source>
        <dbReference type="ARBA" id="ARBA00007935"/>
    </source>
</evidence>
<evidence type="ECO:0000256" key="1">
    <source>
        <dbReference type="ARBA" id="ARBA00004651"/>
    </source>
</evidence>